<dbReference type="AlphaFoldDB" id="A0A2K3MK91"/>
<sequence length="60" mass="6750">MAAGCCYLLYDVATGTVAQPKRLDLEPAPSYLAQSHQISTAVQMKWLEWLTVQLTQPRQK</sequence>
<reference evidence="2 4" key="2">
    <citation type="journal article" date="2017" name="Front. Plant Sci.">
        <title>Gene Classification and Mining of Molecular Markers Useful in Red Clover (Trifolium pratense) Breeding.</title>
        <authorList>
            <person name="Istvanek J."/>
            <person name="Dluhosova J."/>
            <person name="Dluhos P."/>
            <person name="Patkova L."/>
            <person name="Nedelnik J."/>
            <person name="Repkova J."/>
        </authorList>
    </citation>
    <scope>NUCLEOTIDE SEQUENCE [LARGE SCALE GENOMIC DNA]</scope>
    <source>
        <strain evidence="4">cv. Tatra</strain>
        <tissue evidence="2">Young leaves</tissue>
    </source>
</reference>
<evidence type="ECO:0000313" key="4">
    <source>
        <dbReference type="Proteomes" id="UP000236291"/>
    </source>
</evidence>
<protein>
    <submittedName>
        <fullName evidence="2">Uncharacterized protein</fullName>
    </submittedName>
</protein>
<evidence type="ECO:0000313" key="3">
    <source>
        <dbReference type="EMBL" id="PNY10492.1"/>
    </source>
</evidence>
<proteinExistence type="predicted"/>
<comment type="caution">
    <text evidence="2">The sequence shown here is derived from an EMBL/GenBank/DDBJ whole genome shotgun (WGS) entry which is preliminary data.</text>
</comment>
<dbReference type="EMBL" id="ASHM01065307">
    <property type="protein sequence ID" value="PNX91184.1"/>
    <property type="molecule type" value="Genomic_DNA"/>
</dbReference>
<reference evidence="2 4" key="1">
    <citation type="journal article" date="2014" name="Am. J. Bot.">
        <title>Genome assembly and annotation for red clover (Trifolium pratense; Fabaceae).</title>
        <authorList>
            <person name="Istvanek J."/>
            <person name="Jaros M."/>
            <person name="Krenek A."/>
            <person name="Repkova J."/>
        </authorList>
    </citation>
    <scope>NUCLEOTIDE SEQUENCE [LARGE SCALE GENOMIC DNA]</scope>
    <source>
        <strain evidence="4">cv. Tatra</strain>
        <tissue evidence="2">Young leaves</tissue>
    </source>
</reference>
<dbReference type="Proteomes" id="UP000236291">
    <property type="component" value="Unassembled WGS sequence"/>
</dbReference>
<evidence type="ECO:0000313" key="2">
    <source>
        <dbReference type="EMBL" id="PNX91184.1"/>
    </source>
</evidence>
<dbReference type="EMBL" id="ASHM01027785">
    <property type="protein sequence ID" value="PNX74618.1"/>
    <property type="molecule type" value="Genomic_DNA"/>
</dbReference>
<dbReference type="EMBL" id="ASHM01003859">
    <property type="protein sequence ID" value="PNY10492.1"/>
    <property type="molecule type" value="Genomic_DNA"/>
</dbReference>
<name>A0A2K3MK91_TRIPR</name>
<organism evidence="2 4">
    <name type="scientific">Trifolium pratense</name>
    <name type="common">Red clover</name>
    <dbReference type="NCBI Taxonomy" id="57577"/>
    <lineage>
        <taxon>Eukaryota</taxon>
        <taxon>Viridiplantae</taxon>
        <taxon>Streptophyta</taxon>
        <taxon>Embryophyta</taxon>
        <taxon>Tracheophyta</taxon>
        <taxon>Spermatophyta</taxon>
        <taxon>Magnoliopsida</taxon>
        <taxon>eudicotyledons</taxon>
        <taxon>Gunneridae</taxon>
        <taxon>Pentapetalae</taxon>
        <taxon>rosids</taxon>
        <taxon>fabids</taxon>
        <taxon>Fabales</taxon>
        <taxon>Fabaceae</taxon>
        <taxon>Papilionoideae</taxon>
        <taxon>50 kb inversion clade</taxon>
        <taxon>NPAAA clade</taxon>
        <taxon>Hologalegina</taxon>
        <taxon>IRL clade</taxon>
        <taxon>Trifolieae</taxon>
        <taxon>Trifolium</taxon>
    </lineage>
</organism>
<accession>A0A2K3MK91</accession>
<gene>
    <name evidence="3" type="ORF">L195_g007071</name>
    <name evidence="1" type="ORF">L195_g030543</name>
    <name evidence="2" type="ORF">L195_g047314</name>
</gene>
<evidence type="ECO:0000313" key="1">
    <source>
        <dbReference type="EMBL" id="PNX74618.1"/>
    </source>
</evidence>